<name>A0A1C3ZJ95_BACMY</name>
<proteinExistence type="predicted"/>
<dbReference type="Proteomes" id="UP000195696">
    <property type="component" value="Unassembled WGS sequence"/>
</dbReference>
<accession>A0A1C3ZJ95</accession>
<evidence type="ECO:0000313" key="2">
    <source>
        <dbReference type="Proteomes" id="UP000195696"/>
    </source>
</evidence>
<gene>
    <name evidence="1" type="ORF">BWGO95_00331</name>
</gene>
<protein>
    <submittedName>
        <fullName evidence="1">Uncharacterized protein</fullName>
    </submittedName>
</protein>
<reference evidence="1 2" key="1">
    <citation type="submission" date="2016-08" db="EMBL/GenBank/DDBJ databases">
        <authorList>
            <person name="Seilhamer J.J."/>
        </authorList>
    </citation>
    <scope>NUCLEOTIDE SEQUENCE [LARGE SCALE GENOMIC DNA]</scope>
    <source>
        <strain evidence="1 2">SDA_GO95</strain>
    </source>
</reference>
<dbReference type="EMBL" id="FMAK01000013">
    <property type="protein sequence ID" value="SCB66396.1"/>
    <property type="molecule type" value="Genomic_DNA"/>
</dbReference>
<dbReference type="AlphaFoldDB" id="A0A1C3ZJ95"/>
<evidence type="ECO:0000313" key="1">
    <source>
        <dbReference type="EMBL" id="SCB66396.1"/>
    </source>
</evidence>
<organism evidence="1 2">
    <name type="scientific">Bacillus mycoides</name>
    <dbReference type="NCBI Taxonomy" id="1405"/>
    <lineage>
        <taxon>Bacteria</taxon>
        <taxon>Bacillati</taxon>
        <taxon>Bacillota</taxon>
        <taxon>Bacilli</taxon>
        <taxon>Bacillales</taxon>
        <taxon>Bacillaceae</taxon>
        <taxon>Bacillus</taxon>
        <taxon>Bacillus cereus group</taxon>
    </lineage>
</organism>
<sequence length="23" mass="2488">MGVFLFIISSIIIMTPVSLVHVA</sequence>